<evidence type="ECO:0008006" key="4">
    <source>
        <dbReference type="Google" id="ProtNLM"/>
    </source>
</evidence>
<organism evidence="2 3">
    <name type="scientific">Streptomyces filamentosus</name>
    <name type="common">Streptomyces roseosporus</name>
    <dbReference type="NCBI Taxonomy" id="67294"/>
    <lineage>
        <taxon>Bacteria</taxon>
        <taxon>Bacillati</taxon>
        <taxon>Actinomycetota</taxon>
        <taxon>Actinomycetes</taxon>
        <taxon>Kitasatosporales</taxon>
        <taxon>Streptomycetaceae</taxon>
        <taxon>Streptomyces</taxon>
    </lineage>
</organism>
<feature type="compositionally biased region" description="Pro residues" evidence="1">
    <location>
        <begin position="220"/>
        <end position="269"/>
    </location>
</feature>
<accession>A0A919BG69</accession>
<dbReference type="EMBL" id="BNBE01000001">
    <property type="protein sequence ID" value="GHF89869.1"/>
    <property type="molecule type" value="Genomic_DNA"/>
</dbReference>
<reference evidence="2" key="1">
    <citation type="journal article" date="2014" name="Int. J. Syst. Evol. Microbiol.">
        <title>Complete genome sequence of Corynebacterium casei LMG S-19264T (=DSM 44701T), isolated from a smear-ripened cheese.</title>
        <authorList>
            <consortium name="US DOE Joint Genome Institute (JGI-PGF)"/>
            <person name="Walter F."/>
            <person name="Albersmeier A."/>
            <person name="Kalinowski J."/>
            <person name="Ruckert C."/>
        </authorList>
    </citation>
    <scope>NUCLEOTIDE SEQUENCE</scope>
    <source>
        <strain evidence="2">JCM 4122</strain>
    </source>
</reference>
<feature type="compositionally biased region" description="Polar residues" evidence="1">
    <location>
        <begin position="418"/>
        <end position="432"/>
    </location>
</feature>
<feature type="region of interest" description="Disordered" evidence="1">
    <location>
        <begin position="220"/>
        <end position="270"/>
    </location>
</feature>
<evidence type="ECO:0000313" key="2">
    <source>
        <dbReference type="EMBL" id="GHF89869.1"/>
    </source>
</evidence>
<protein>
    <recommendedName>
        <fullName evidence="4">DNA-binding protein</fullName>
    </recommendedName>
</protein>
<feature type="region of interest" description="Disordered" evidence="1">
    <location>
        <begin position="123"/>
        <end position="177"/>
    </location>
</feature>
<sequence length="432" mass="46086">MSAPSRDSQSRSGGLTNEEEERFLMASSQLSAPAPASGLVHVNVRLTRRFTMVCNDLAQYPEISYEALGVAVRLQSLPEGAPAGVKALAAKSRTSELKVASAMRELEAHGLLLRTRERTPDGRFVSRTASYNRPRAEVDPVRETPRGALREAPRKPERQPVRESVREPAQEAVREAVPEAAREVVPYRDPYEVPCEGPYAGLSADPYEVPYGVPYVDPYPYPDPVPAPDPDPYQGPVPDPEPAPAPDPHPALAPAPAPYEVPQEAPPEPRGAVPAEVLPPRHPIAVELLAGLRVHEPRLLLSEADVTRLAPAVVAWFDRGVGPEAVRRTLCGSLPGELTHPAGLLARRLRDLLPPQLPAAPAAAATAAPHPFQTCERCDRAFRSPEPGHCGDCRSEAGVGAEAGAVRAVAGGAPEGVNASTAGPGSRQSRRP</sequence>
<dbReference type="Proteomes" id="UP000632849">
    <property type="component" value="Unassembled WGS sequence"/>
</dbReference>
<dbReference type="AlphaFoldDB" id="A0A919BG69"/>
<keyword evidence="3" id="KW-1185">Reference proteome</keyword>
<evidence type="ECO:0000256" key="1">
    <source>
        <dbReference type="SAM" id="MobiDB-lite"/>
    </source>
</evidence>
<reference evidence="2" key="2">
    <citation type="submission" date="2020-09" db="EMBL/GenBank/DDBJ databases">
        <authorList>
            <person name="Sun Q."/>
            <person name="Ohkuma M."/>
        </authorList>
    </citation>
    <scope>NUCLEOTIDE SEQUENCE</scope>
    <source>
        <strain evidence="2">JCM 4122</strain>
    </source>
</reference>
<comment type="caution">
    <text evidence="2">The sequence shown here is derived from an EMBL/GenBank/DDBJ whole genome shotgun (WGS) entry which is preliminary data.</text>
</comment>
<gene>
    <name evidence="2" type="ORF">GCM10017667_18540</name>
</gene>
<feature type="region of interest" description="Disordered" evidence="1">
    <location>
        <begin position="410"/>
        <end position="432"/>
    </location>
</feature>
<feature type="compositionally biased region" description="Basic and acidic residues" evidence="1">
    <location>
        <begin position="134"/>
        <end position="177"/>
    </location>
</feature>
<proteinExistence type="predicted"/>
<evidence type="ECO:0000313" key="3">
    <source>
        <dbReference type="Proteomes" id="UP000632849"/>
    </source>
</evidence>
<name>A0A919BG69_STRFL</name>